<dbReference type="PANTHER" id="PTHR42781:SF5">
    <property type="entry name" value="PUTRESCINE TRANSPORT ATP-BINDING PROTEIN POTG"/>
    <property type="match status" value="1"/>
</dbReference>
<evidence type="ECO:0000256" key="4">
    <source>
        <dbReference type="ARBA" id="ARBA00022741"/>
    </source>
</evidence>
<comment type="similarity">
    <text evidence="8">Belongs to the ABC transporter superfamily. Spermidine/putrescine importer (TC 3.A.1.11.1) family.</text>
</comment>
<dbReference type="OrthoDB" id="9802264at2"/>
<dbReference type="Gene3D" id="2.40.50.100">
    <property type="match status" value="1"/>
</dbReference>
<keyword evidence="6 8" id="KW-1278">Translocase</keyword>
<dbReference type="GO" id="GO:0015594">
    <property type="term" value="F:ABC-type putrescine transporter activity"/>
    <property type="evidence" value="ECO:0007669"/>
    <property type="project" value="InterPro"/>
</dbReference>
<protein>
    <recommendedName>
        <fullName evidence="8">Spermidine/putrescine import ATP-binding protein PotA</fullName>
        <ecNumber evidence="8">7.6.2.11</ecNumber>
    </recommendedName>
</protein>
<dbReference type="InterPro" id="IPR017871">
    <property type="entry name" value="ABC_transporter-like_CS"/>
</dbReference>
<dbReference type="PANTHER" id="PTHR42781">
    <property type="entry name" value="SPERMIDINE/PUTRESCINE IMPORT ATP-BINDING PROTEIN POTA"/>
    <property type="match status" value="1"/>
</dbReference>
<dbReference type="Pfam" id="PF08402">
    <property type="entry name" value="TOBE_2"/>
    <property type="match status" value="1"/>
</dbReference>
<comment type="subunit">
    <text evidence="8">The complex is composed of two ATP-binding proteins (PotA), two transmembrane proteins (PotB and PotC) and a solute-binding protein (PotD).</text>
</comment>
<dbReference type="GO" id="GO:0016887">
    <property type="term" value="F:ATP hydrolysis activity"/>
    <property type="evidence" value="ECO:0007669"/>
    <property type="project" value="InterPro"/>
</dbReference>
<sequence>MKSLGNVRRSFAPWADGNAKPYIAFDNVTKRFGDFTAVDDLTLHVYEREFFSLLGPSGCGKTTLLRMLAGFEEPTSGDIHLDGQPLKGVPPHKRPVNMMFQSYALFPHLSVADNVAFGLKQEGMEKGAIAERVNQMLKLVKLEQFAKRKPHQLSGGQRQRVALARSVAKRPKLLLLDEPLGALDKKLREETQFELMDLQVELGLTFMIVTHDQEEAMTMSDRIAVMDAGIIVQVGTPAEIYEAPATRYVADFIGNVNMFEGRVTARQGSLADLDAEDGFTIRTNAADGFRAGDHGWFAIRPEKVDVTRGRPEHEHNAVEGEVWDIAYLGGITVFNVRLDSGKVVKATVLNSERTVEDPIGYEERVWLSFEPDCGLLLAR</sequence>
<keyword evidence="4 8" id="KW-0547">Nucleotide-binding</keyword>
<evidence type="ECO:0000256" key="5">
    <source>
        <dbReference type="ARBA" id="ARBA00022840"/>
    </source>
</evidence>
<dbReference type="InterPro" id="IPR013611">
    <property type="entry name" value="Transp-assoc_OB_typ2"/>
</dbReference>
<keyword evidence="7 8" id="KW-0472">Membrane</keyword>
<dbReference type="KEGG" id="rpod:E0E05_02445"/>
<keyword evidence="11" id="KW-1185">Reference proteome</keyword>
<gene>
    <name evidence="8" type="primary">potA</name>
    <name evidence="10" type="ORF">E0E05_02445</name>
</gene>
<comment type="catalytic activity">
    <reaction evidence="8">
        <text>ATP + H2O + polyamine-[polyamine-binding protein]Side 1 = ADP + phosphate + polyamineSide 2 + [polyamine-binding protein]Side 1.</text>
        <dbReference type="EC" id="7.6.2.11"/>
    </reaction>
</comment>
<dbReference type="SUPFAM" id="SSF52540">
    <property type="entry name" value="P-loop containing nucleoside triphosphate hydrolases"/>
    <property type="match status" value="1"/>
</dbReference>
<evidence type="ECO:0000256" key="8">
    <source>
        <dbReference type="RuleBase" id="RU364083"/>
    </source>
</evidence>
<dbReference type="PROSITE" id="PS50893">
    <property type="entry name" value="ABC_TRANSPORTER_2"/>
    <property type="match status" value="1"/>
</dbReference>
<evidence type="ECO:0000313" key="10">
    <source>
        <dbReference type="EMBL" id="QBK29551.1"/>
    </source>
</evidence>
<keyword evidence="1 8" id="KW-0813">Transport</keyword>
<keyword evidence="2 8" id="KW-1003">Cell membrane</keyword>
<dbReference type="Pfam" id="PF00005">
    <property type="entry name" value="ABC_tran"/>
    <property type="match status" value="1"/>
</dbReference>
<keyword evidence="5 8" id="KW-0067">ATP-binding</keyword>
<evidence type="ECO:0000256" key="1">
    <source>
        <dbReference type="ARBA" id="ARBA00022448"/>
    </source>
</evidence>
<accession>A0A4P6UWS8</accession>
<dbReference type="SUPFAM" id="SSF50331">
    <property type="entry name" value="MOP-like"/>
    <property type="match status" value="1"/>
</dbReference>
<dbReference type="GeneID" id="90766143"/>
<evidence type="ECO:0000256" key="3">
    <source>
        <dbReference type="ARBA" id="ARBA00022519"/>
    </source>
</evidence>
<dbReference type="SMART" id="SM00382">
    <property type="entry name" value="AAA"/>
    <property type="match status" value="1"/>
</dbReference>
<dbReference type="EMBL" id="CP036532">
    <property type="protein sequence ID" value="QBK29551.1"/>
    <property type="molecule type" value="Genomic_DNA"/>
</dbReference>
<comment type="function">
    <text evidence="8">Part of the ABC transporter complex PotABCD involved in spermidine/putrescine import. Responsible for energy coupling to the transport system.</text>
</comment>
<dbReference type="InterPro" id="IPR008995">
    <property type="entry name" value="Mo/tungstate-bd_C_term_dom"/>
</dbReference>
<dbReference type="AlphaFoldDB" id="A0A4P6UWS8"/>
<evidence type="ECO:0000256" key="2">
    <source>
        <dbReference type="ARBA" id="ARBA00022475"/>
    </source>
</evidence>
<dbReference type="NCBIfam" id="TIGR01187">
    <property type="entry name" value="potA"/>
    <property type="match status" value="1"/>
</dbReference>
<dbReference type="InterPro" id="IPR050093">
    <property type="entry name" value="ABC_SmlMolc_Importer"/>
</dbReference>
<dbReference type="Gene3D" id="3.40.50.300">
    <property type="entry name" value="P-loop containing nucleotide triphosphate hydrolases"/>
    <property type="match status" value="1"/>
</dbReference>
<dbReference type="Proteomes" id="UP000293719">
    <property type="component" value="Chromosome"/>
</dbReference>
<reference evidence="10 11" key="1">
    <citation type="journal article" date="2017" name="Int. J. Syst. Evol. Microbiol.">
        <title>Roseitalea porphyridii gen. nov., sp. nov., isolated from a red alga, and reclassification of Hoeflea suaedae Chung et al. 2013 as Pseudohoeflea suaedae gen. nov., comb. nov.</title>
        <authorList>
            <person name="Hyeon J.W."/>
            <person name="Jeong S.E."/>
            <person name="Baek K."/>
            <person name="Jeon C.O."/>
        </authorList>
    </citation>
    <scope>NUCLEOTIDE SEQUENCE [LARGE SCALE GENOMIC DNA]</scope>
    <source>
        <strain evidence="10 11">MA7-20</strain>
    </source>
</reference>
<dbReference type="InterPro" id="IPR027417">
    <property type="entry name" value="P-loop_NTPase"/>
</dbReference>
<proteinExistence type="inferred from homology"/>
<keyword evidence="3" id="KW-0997">Cell inner membrane</keyword>
<name>A0A4P6UWS8_9HYPH</name>
<dbReference type="RefSeq" id="WP_131615267.1">
    <property type="nucleotide sequence ID" value="NZ_CP036532.1"/>
</dbReference>
<evidence type="ECO:0000259" key="9">
    <source>
        <dbReference type="PROSITE" id="PS50893"/>
    </source>
</evidence>
<evidence type="ECO:0000256" key="7">
    <source>
        <dbReference type="ARBA" id="ARBA00023136"/>
    </source>
</evidence>
<evidence type="ECO:0000313" key="11">
    <source>
        <dbReference type="Proteomes" id="UP000293719"/>
    </source>
</evidence>
<dbReference type="InterPro" id="IPR017879">
    <property type="entry name" value="PotA_ATP-bd"/>
</dbReference>
<evidence type="ECO:0000256" key="6">
    <source>
        <dbReference type="ARBA" id="ARBA00022967"/>
    </source>
</evidence>
<dbReference type="GO" id="GO:0005524">
    <property type="term" value="F:ATP binding"/>
    <property type="evidence" value="ECO:0007669"/>
    <property type="project" value="UniProtKB-KW"/>
</dbReference>
<dbReference type="FunFam" id="3.40.50.300:FF:000133">
    <property type="entry name" value="Spermidine/putrescine import ATP-binding protein PotA"/>
    <property type="match status" value="1"/>
</dbReference>
<dbReference type="InterPro" id="IPR005893">
    <property type="entry name" value="PotA-like"/>
</dbReference>
<organism evidence="10 11">
    <name type="scientific">Roseitalea porphyridii</name>
    <dbReference type="NCBI Taxonomy" id="1852022"/>
    <lineage>
        <taxon>Bacteria</taxon>
        <taxon>Pseudomonadati</taxon>
        <taxon>Pseudomonadota</taxon>
        <taxon>Alphaproteobacteria</taxon>
        <taxon>Hyphomicrobiales</taxon>
        <taxon>Ahrensiaceae</taxon>
        <taxon>Roseitalea</taxon>
    </lineage>
</organism>
<dbReference type="CDD" id="cd03300">
    <property type="entry name" value="ABC_PotA_N"/>
    <property type="match status" value="1"/>
</dbReference>
<dbReference type="InterPro" id="IPR003439">
    <property type="entry name" value="ABC_transporter-like_ATP-bd"/>
</dbReference>
<dbReference type="EC" id="7.6.2.11" evidence="8"/>
<dbReference type="PROSITE" id="PS00211">
    <property type="entry name" value="ABC_TRANSPORTER_1"/>
    <property type="match status" value="1"/>
</dbReference>
<dbReference type="InterPro" id="IPR003593">
    <property type="entry name" value="AAA+_ATPase"/>
</dbReference>
<dbReference type="GO" id="GO:0043190">
    <property type="term" value="C:ATP-binding cassette (ABC) transporter complex"/>
    <property type="evidence" value="ECO:0007669"/>
    <property type="project" value="InterPro"/>
</dbReference>
<feature type="domain" description="ABC transporter" evidence="9">
    <location>
        <begin position="23"/>
        <end position="253"/>
    </location>
</feature>